<keyword evidence="1" id="KW-0812">Transmembrane</keyword>
<protein>
    <submittedName>
        <fullName evidence="2">Membrane assembly protein AsmA</fullName>
    </submittedName>
</protein>
<evidence type="ECO:0000256" key="1">
    <source>
        <dbReference type="SAM" id="Phobius"/>
    </source>
</evidence>
<dbReference type="Proteomes" id="UP000297713">
    <property type="component" value="Unassembled WGS sequence"/>
</dbReference>
<comment type="caution">
    <text evidence="2">The sequence shown here is derived from an EMBL/GenBank/DDBJ whole genome shotgun (WGS) entry which is preliminary data.</text>
</comment>
<sequence>MRLIVKLIEALLLVITTLFLLYLCFFFVLQNMEKKQATIHFIQSALTDLLGVPVDVEKIHFSFPLGINLEKLKVENSLSKSCPSLFECNSIKLKSHISPFLYGLYLNVLLTEPKTSFELNSGRRLLLPLIEEGSNGEELPSLFSGKLAASLPIRKISIQKGIIKIFSAHQQPLLMIEGIDEEEELDLRNQKTLSRGQAKRVFFNSTPFLYNLKFKYLFSSKVFQNFDLDSQLSGGKLHLDLYNQANQKDKKKTLGWKISASGLKAQEIFELLEAHGYSSISGLLHCNAEGSIHGMGLDSFEGKGTFEIERGKFENMALFDKLSNLLKNASMKTPEFDQWKGSFIIKEGKILFTDMSLSSNSFSMVGSGLVKFNSSMEMDLKILLNKPFFKANLPESLLSRIKMPQNSVFSVPVKISGTLSNPQVAFIETHSMPQLSPSGSTLLSPLPIPAK</sequence>
<organism evidence="2 3">
    <name type="scientific">Methylacidiphilum caldifontis</name>
    <dbReference type="NCBI Taxonomy" id="2795386"/>
    <lineage>
        <taxon>Bacteria</taxon>
        <taxon>Pseudomonadati</taxon>
        <taxon>Verrucomicrobiota</taxon>
        <taxon>Methylacidiphilae</taxon>
        <taxon>Methylacidiphilales</taxon>
        <taxon>Methylacidiphilaceae</taxon>
        <taxon>Methylacidiphilum (ex Ratnadevi et al. 2023)</taxon>
    </lineage>
</organism>
<dbReference type="AlphaFoldDB" id="A0A4Y8P950"/>
<feature type="transmembrane region" description="Helical" evidence="1">
    <location>
        <begin position="7"/>
        <end position="29"/>
    </location>
</feature>
<evidence type="ECO:0000313" key="3">
    <source>
        <dbReference type="Proteomes" id="UP000297713"/>
    </source>
</evidence>
<keyword evidence="1" id="KW-0472">Membrane</keyword>
<proteinExistence type="predicted"/>
<accession>A0A4Y8P950</accession>
<dbReference type="EMBL" id="LXQC01000209">
    <property type="protein sequence ID" value="TFE65693.1"/>
    <property type="molecule type" value="Genomic_DNA"/>
</dbReference>
<gene>
    <name evidence="2" type="ORF">A7Q10_02880</name>
</gene>
<name>A0A4Y8P950_9BACT</name>
<reference evidence="2 3" key="1">
    <citation type="submission" date="2016-05" db="EMBL/GenBank/DDBJ databases">
        <title>Diversity and Homogeneity among Thermoacidophilic Verrucomicrobia Methanotrophs Linked with Geographical Origin.</title>
        <authorList>
            <person name="Erikstad H.-A."/>
            <person name="Smestad N.B."/>
            <person name="Ceballos R.M."/>
            <person name="Birkeland N.-K."/>
        </authorList>
    </citation>
    <scope>NUCLEOTIDE SEQUENCE [LARGE SCALE GENOMIC DNA]</scope>
    <source>
        <strain evidence="2 3">Phi</strain>
    </source>
</reference>
<dbReference type="OrthoDB" id="185782at2"/>
<keyword evidence="1" id="KW-1133">Transmembrane helix</keyword>
<evidence type="ECO:0000313" key="2">
    <source>
        <dbReference type="EMBL" id="TFE65693.1"/>
    </source>
</evidence>
<keyword evidence="3" id="KW-1185">Reference proteome</keyword>